<accession>A0A2Z3H4P5</accession>
<dbReference type="RefSeq" id="WP_010041995.1">
    <property type="nucleotide sequence ID" value="NZ_CP025958.1"/>
</dbReference>
<name>A0A2Z3H4P5_9BACT</name>
<feature type="chain" id="PRO_5016273511" description="TIGR03067 domain-containing protein" evidence="1">
    <location>
        <begin position="21"/>
        <end position="242"/>
    </location>
</feature>
<dbReference type="EMBL" id="CP025958">
    <property type="protein sequence ID" value="AWM35970.1"/>
    <property type="molecule type" value="Genomic_DNA"/>
</dbReference>
<dbReference type="AlphaFoldDB" id="A0A2Z3H4P5"/>
<keyword evidence="3" id="KW-1185">Reference proteome</keyword>
<sequence>MRALCSLTTALVVFTASAGAAPVPAEKPAPSLEGKYTLLSVSSPADRAGAAGGGFGAVAPPGGGAVVVRAAGLTASSLLAGPATFTKNEISLEGRAGTLPPTTLAMLGASAGPTTMEYTFDADKRTIDIETVSLRGKKTKALGVVEVIGDRLIVAVGRDGDERPKNTDEAGDVTVYYFRKVPAPRTEFRIVAMTVGKEGDAEKELNRLAKDGFELVSTTTPAAADAKSAPTTVHFVLKRVVK</sequence>
<organism evidence="2 3">
    <name type="scientific">Gemmata obscuriglobus</name>
    <dbReference type="NCBI Taxonomy" id="114"/>
    <lineage>
        <taxon>Bacteria</taxon>
        <taxon>Pseudomonadati</taxon>
        <taxon>Planctomycetota</taxon>
        <taxon>Planctomycetia</taxon>
        <taxon>Gemmatales</taxon>
        <taxon>Gemmataceae</taxon>
        <taxon>Gemmata</taxon>
    </lineage>
</organism>
<evidence type="ECO:0000256" key="1">
    <source>
        <dbReference type="SAM" id="SignalP"/>
    </source>
</evidence>
<proteinExistence type="predicted"/>
<feature type="signal peptide" evidence="1">
    <location>
        <begin position="1"/>
        <end position="20"/>
    </location>
</feature>
<protein>
    <recommendedName>
        <fullName evidence="4">TIGR03067 domain-containing protein</fullName>
    </recommendedName>
</protein>
<evidence type="ECO:0000313" key="2">
    <source>
        <dbReference type="EMBL" id="AWM35970.1"/>
    </source>
</evidence>
<gene>
    <name evidence="2" type="ORF">C1280_02385</name>
</gene>
<evidence type="ECO:0000313" key="3">
    <source>
        <dbReference type="Proteomes" id="UP000245802"/>
    </source>
</evidence>
<dbReference type="Proteomes" id="UP000245802">
    <property type="component" value="Chromosome"/>
</dbReference>
<dbReference type="OrthoDB" id="9977226at2"/>
<evidence type="ECO:0008006" key="4">
    <source>
        <dbReference type="Google" id="ProtNLM"/>
    </source>
</evidence>
<dbReference type="KEGG" id="gog:C1280_02385"/>
<reference evidence="2 3" key="1">
    <citation type="submission" date="2018-01" db="EMBL/GenBank/DDBJ databases">
        <title>G. obscuriglobus.</title>
        <authorList>
            <person name="Franke J."/>
            <person name="Blomberg W."/>
            <person name="Selmecki A."/>
        </authorList>
    </citation>
    <scope>NUCLEOTIDE SEQUENCE [LARGE SCALE GENOMIC DNA]</scope>
    <source>
        <strain evidence="2 3">DSM 5831</strain>
    </source>
</reference>
<keyword evidence="1" id="KW-0732">Signal</keyword>